<protein>
    <submittedName>
        <fullName evidence="2">Uncharacterized protein</fullName>
    </submittedName>
</protein>
<evidence type="ECO:0000256" key="1">
    <source>
        <dbReference type="SAM" id="Phobius"/>
    </source>
</evidence>
<reference evidence="3" key="1">
    <citation type="journal article" date="2019" name="Int. J. Syst. Evol. Microbiol.">
        <title>The Global Catalogue of Microorganisms (GCM) 10K type strain sequencing project: providing services to taxonomists for standard genome sequencing and annotation.</title>
        <authorList>
            <consortium name="The Broad Institute Genomics Platform"/>
            <consortium name="The Broad Institute Genome Sequencing Center for Infectious Disease"/>
            <person name="Wu L."/>
            <person name="Ma J."/>
        </authorList>
    </citation>
    <scope>NUCLEOTIDE SEQUENCE [LARGE SCALE GENOMIC DNA]</scope>
    <source>
        <strain evidence="3">JCM 14545</strain>
    </source>
</reference>
<keyword evidence="1" id="KW-0472">Membrane</keyword>
<name>A0ABP5BAW0_9PSEU</name>
<dbReference type="EMBL" id="BAAANN010000001">
    <property type="protein sequence ID" value="GAA1937360.1"/>
    <property type="molecule type" value="Genomic_DNA"/>
</dbReference>
<sequence>MIASNTTAATALLFSLATQRRENRRDRERLADKRKQQASRVFASISTRPSGVHDNYLQQDWVVINHSNQPIYDVTASTSEANKATSLNSTAAWDKIAPGTIARHSIGHARSGENLHVPAPAIDFLDCTGRRWKRHPNGMLQQATVTYQADDAGWGPLEEPLTDLNHPDWVRDSVGRWSTQPRDPRGYWRPLPNRAKVIGTTLATLLVILAVTIALIIMNLS</sequence>
<dbReference type="Proteomes" id="UP001501116">
    <property type="component" value="Unassembled WGS sequence"/>
</dbReference>
<keyword evidence="1" id="KW-0812">Transmembrane</keyword>
<organism evidence="2 3">
    <name type="scientific">Amycolatopsis minnesotensis</name>
    <dbReference type="NCBI Taxonomy" id="337894"/>
    <lineage>
        <taxon>Bacteria</taxon>
        <taxon>Bacillati</taxon>
        <taxon>Actinomycetota</taxon>
        <taxon>Actinomycetes</taxon>
        <taxon>Pseudonocardiales</taxon>
        <taxon>Pseudonocardiaceae</taxon>
        <taxon>Amycolatopsis</taxon>
    </lineage>
</organism>
<evidence type="ECO:0000313" key="3">
    <source>
        <dbReference type="Proteomes" id="UP001501116"/>
    </source>
</evidence>
<proteinExistence type="predicted"/>
<keyword evidence="3" id="KW-1185">Reference proteome</keyword>
<keyword evidence="1" id="KW-1133">Transmembrane helix</keyword>
<feature type="transmembrane region" description="Helical" evidence="1">
    <location>
        <begin position="197"/>
        <end position="220"/>
    </location>
</feature>
<evidence type="ECO:0000313" key="2">
    <source>
        <dbReference type="EMBL" id="GAA1937360.1"/>
    </source>
</evidence>
<gene>
    <name evidence="2" type="ORF">GCM10009754_00480</name>
</gene>
<accession>A0ABP5BAW0</accession>
<comment type="caution">
    <text evidence="2">The sequence shown here is derived from an EMBL/GenBank/DDBJ whole genome shotgun (WGS) entry which is preliminary data.</text>
</comment>